<keyword evidence="11" id="KW-1185">Reference proteome</keyword>
<dbReference type="Pfam" id="PF00535">
    <property type="entry name" value="Glycos_transf_2"/>
    <property type="match status" value="1"/>
</dbReference>
<evidence type="ECO:0000313" key="10">
    <source>
        <dbReference type="EMBL" id="EKX97300.1"/>
    </source>
</evidence>
<evidence type="ECO:0000256" key="4">
    <source>
        <dbReference type="ARBA" id="ARBA00022692"/>
    </source>
</evidence>
<dbReference type="PATRIC" id="fig|1127699.3.peg.2029"/>
<keyword evidence="5" id="KW-0448">Lipopolysaccharide biosynthesis</keyword>
<dbReference type="GO" id="GO:0009103">
    <property type="term" value="P:lipopolysaccharide biosynthetic process"/>
    <property type="evidence" value="ECO:0007669"/>
    <property type="project" value="UniProtKB-KW"/>
</dbReference>
<dbReference type="Gene3D" id="3.90.550.10">
    <property type="entry name" value="Spore Coat Polysaccharide Biosynthesis Protein SpsA, Chain A"/>
    <property type="match status" value="1"/>
</dbReference>
<name>L1N1T5_9BACT</name>
<dbReference type="EMBL" id="AMEP01000142">
    <property type="protein sequence ID" value="EKX97300.1"/>
    <property type="molecule type" value="Genomic_DNA"/>
</dbReference>
<dbReference type="GO" id="GO:0005886">
    <property type="term" value="C:plasma membrane"/>
    <property type="evidence" value="ECO:0007669"/>
    <property type="project" value="TreeGrafter"/>
</dbReference>
<evidence type="ECO:0000256" key="5">
    <source>
        <dbReference type="ARBA" id="ARBA00022985"/>
    </source>
</evidence>
<feature type="transmembrane region" description="Helical" evidence="8">
    <location>
        <begin position="235"/>
        <end position="256"/>
    </location>
</feature>
<dbReference type="PANTHER" id="PTHR48090">
    <property type="entry name" value="UNDECAPRENYL-PHOSPHATE 4-DEOXY-4-FORMAMIDO-L-ARABINOSE TRANSFERASE-RELATED"/>
    <property type="match status" value="1"/>
</dbReference>
<feature type="domain" description="Glycosyltransferase 2-like" evidence="9">
    <location>
        <begin position="4"/>
        <end position="167"/>
    </location>
</feature>
<feature type="transmembrane region" description="Helical" evidence="8">
    <location>
        <begin position="276"/>
        <end position="297"/>
    </location>
</feature>
<keyword evidence="7 8" id="KW-0472">Membrane</keyword>
<dbReference type="HOGENOM" id="CLU_033536_0_0_10"/>
<reference evidence="10 11" key="1">
    <citation type="submission" date="2012-05" db="EMBL/GenBank/DDBJ databases">
        <authorList>
            <person name="Weinstock G."/>
            <person name="Sodergren E."/>
            <person name="Lobos E.A."/>
            <person name="Fulton L."/>
            <person name="Fulton R."/>
            <person name="Courtney L."/>
            <person name="Fronick C."/>
            <person name="O'Laughlin M."/>
            <person name="Godfrey J."/>
            <person name="Wilson R.M."/>
            <person name="Miner T."/>
            <person name="Farmer C."/>
            <person name="Delehaunty K."/>
            <person name="Cordes M."/>
            <person name="Minx P."/>
            <person name="Tomlinson C."/>
            <person name="Chen J."/>
            <person name="Wollam A."/>
            <person name="Pepin K.H."/>
            <person name="Bhonagiri V."/>
            <person name="Zhang X."/>
            <person name="Suruliraj S."/>
            <person name="Warren W."/>
            <person name="Mitreva M."/>
            <person name="Mardis E.R."/>
            <person name="Wilson R.K."/>
        </authorList>
    </citation>
    <scope>NUCLEOTIDE SEQUENCE [LARGE SCALE GENOMIC DNA]</scope>
    <source>
        <strain evidence="10 11">F0055</strain>
    </source>
</reference>
<dbReference type="GO" id="GO:0099621">
    <property type="term" value="F:undecaprenyl-phosphate 4-deoxy-4-formamido-L-arabinose transferase activity"/>
    <property type="evidence" value="ECO:0007669"/>
    <property type="project" value="TreeGrafter"/>
</dbReference>
<keyword evidence="4 8" id="KW-0812">Transmembrane</keyword>
<gene>
    <name evidence="10" type="ORF">HMPREF9151_02218</name>
</gene>
<evidence type="ECO:0000256" key="8">
    <source>
        <dbReference type="SAM" id="Phobius"/>
    </source>
</evidence>
<dbReference type="CDD" id="cd04187">
    <property type="entry name" value="DPM1_like_bac"/>
    <property type="match status" value="1"/>
</dbReference>
<dbReference type="OrthoDB" id="9807778at2"/>
<evidence type="ECO:0000256" key="6">
    <source>
        <dbReference type="ARBA" id="ARBA00022989"/>
    </source>
</evidence>
<dbReference type="AlphaFoldDB" id="L1N1T5"/>
<keyword evidence="3 10" id="KW-0808">Transferase</keyword>
<comment type="caution">
    <text evidence="10">The sequence shown here is derived from an EMBL/GenBank/DDBJ whole genome shotgun (WGS) entry which is preliminary data.</text>
</comment>
<evidence type="ECO:0000313" key="11">
    <source>
        <dbReference type="Proteomes" id="UP000010433"/>
    </source>
</evidence>
<dbReference type="InterPro" id="IPR001173">
    <property type="entry name" value="Glyco_trans_2-like"/>
</dbReference>
<evidence type="ECO:0000256" key="2">
    <source>
        <dbReference type="ARBA" id="ARBA00022676"/>
    </source>
</evidence>
<organism evidence="10 11">
    <name type="scientific">Hoylesella saccharolytica F0055</name>
    <dbReference type="NCBI Taxonomy" id="1127699"/>
    <lineage>
        <taxon>Bacteria</taxon>
        <taxon>Pseudomonadati</taxon>
        <taxon>Bacteroidota</taxon>
        <taxon>Bacteroidia</taxon>
        <taxon>Bacteroidales</taxon>
        <taxon>Prevotellaceae</taxon>
        <taxon>Hoylesella</taxon>
    </lineage>
</organism>
<dbReference type="Proteomes" id="UP000010433">
    <property type="component" value="Unassembled WGS sequence"/>
</dbReference>
<sequence>MDISVVIPLYNEEESLPELYAWIERVMKEQGFSFEVIFVNDGSTDRSWQIIKELSNGSEQVKGINFRRNYGKSPALFCGFKEAQGDVVITMDADLQDSPDEIPELYRMITQEGYDLVSGYKQKRYDPLSKTLPTKLFNATARKISGIRNLHDFNCGLKAYRKEVIKNIEVYGEMHRYIPYLAKNAGFDKIGEKVVHHQARKYGSSKFGFNRFFNGYLDLITLWFLSNFGKKPMHVFGLLGSVMFLIGFIATLLLGIDKLYCLTQGIPQRLITDSPYFFISLTMMLIGTQLFLAGFLGDLISRNSLSRNDYQIEEELRCGK</sequence>
<keyword evidence="2" id="KW-0328">Glycosyltransferase</keyword>
<accession>L1N1T5</accession>
<keyword evidence="1" id="KW-1003">Cell membrane</keyword>
<keyword evidence="6 8" id="KW-1133">Transmembrane helix</keyword>
<evidence type="ECO:0000256" key="3">
    <source>
        <dbReference type="ARBA" id="ARBA00022679"/>
    </source>
</evidence>
<dbReference type="RefSeq" id="WP_009161079.1">
    <property type="nucleotide sequence ID" value="NZ_KB290960.1"/>
</dbReference>
<evidence type="ECO:0000256" key="7">
    <source>
        <dbReference type="ARBA" id="ARBA00023136"/>
    </source>
</evidence>
<evidence type="ECO:0000259" key="9">
    <source>
        <dbReference type="Pfam" id="PF00535"/>
    </source>
</evidence>
<dbReference type="PANTHER" id="PTHR48090:SF3">
    <property type="entry name" value="UNDECAPRENYL-PHOSPHATE 4-DEOXY-4-FORMAMIDO-L-ARABINOSE TRANSFERASE"/>
    <property type="match status" value="1"/>
</dbReference>
<proteinExistence type="predicted"/>
<dbReference type="InterPro" id="IPR050256">
    <property type="entry name" value="Glycosyltransferase_2"/>
</dbReference>
<evidence type="ECO:0000256" key="1">
    <source>
        <dbReference type="ARBA" id="ARBA00022475"/>
    </source>
</evidence>
<protein>
    <submittedName>
        <fullName evidence="10">Glycosyltransferase, group 2 family protein</fullName>
    </submittedName>
</protein>
<dbReference type="STRING" id="1127699.HMPREF9151_02218"/>
<dbReference type="SUPFAM" id="SSF53448">
    <property type="entry name" value="Nucleotide-diphospho-sugar transferases"/>
    <property type="match status" value="1"/>
</dbReference>
<dbReference type="InterPro" id="IPR029044">
    <property type="entry name" value="Nucleotide-diphossugar_trans"/>
</dbReference>
<dbReference type="FunFam" id="3.90.550.10:FF:000124">
    <property type="entry name" value="Glycosyl transferase family 2"/>
    <property type="match status" value="1"/>
</dbReference>